<name>A0A4P9Y5Q5_9FUNG</name>
<feature type="region of interest" description="Disordered" evidence="1">
    <location>
        <begin position="38"/>
        <end position="211"/>
    </location>
</feature>
<evidence type="ECO:0000313" key="3">
    <source>
        <dbReference type="Proteomes" id="UP000267251"/>
    </source>
</evidence>
<dbReference type="EMBL" id="KZ987844">
    <property type="protein sequence ID" value="RKP14368.1"/>
    <property type="molecule type" value="Genomic_DNA"/>
</dbReference>
<protein>
    <submittedName>
        <fullName evidence="2">Uncharacterized protein</fullName>
    </submittedName>
</protein>
<feature type="compositionally biased region" description="Polar residues" evidence="1">
    <location>
        <begin position="164"/>
        <end position="190"/>
    </location>
</feature>
<dbReference type="AlphaFoldDB" id="A0A4P9Y5Q5"/>
<gene>
    <name evidence="2" type="ORF">BJ684DRAFT_15291</name>
</gene>
<proteinExistence type="predicted"/>
<sequence length="211" mass="21525">SLQAAPISTPSVSNAFESVTSALKKVVPTVGKTALSKAPLATSGAVNPSKSLLSKVGNQASTSTTASTVGLGSQKAASTAEMTAIKSPTPGSNSRDFFEKYVYDPKTPQVGHPKNAEFMNAKNNPKTSSPSLRETDVSKARQGGSSNHIADPNSNQFFLGGPSVPSSSSFTNQGLVSNFGQSQGSGLSRVTSNNQASSSTNALGNGGIPFR</sequence>
<feature type="compositionally biased region" description="Low complexity" evidence="1">
    <location>
        <begin position="191"/>
        <end position="202"/>
    </location>
</feature>
<feature type="compositionally biased region" description="Polar residues" evidence="1">
    <location>
        <begin position="44"/>
        <end position="81"/>
    </location>
</feature>
<keyword evidence="3" id="KW-1185">Reference proteome</keyword>
<dbReference type="Proteomes" id="UP000267251">
    <property type="component" value="Unassembled WGS sequence"/>
</dbReference>
<evidence type="ECO:0000313" key="2">
    <source>
        <dbReference type="EMBL" id="RKP14368.1"/>
    </source>
</evidence>
<reference evidence="3" key="1">
    <citation type="journal article" date="2018" name="Nat. Microbiol.">
        <title>Leveraging single-cell genomics to expand the fungal tree of life.</title>
        <authorList>
            <person name="Ahrendt S.R."/>
            <person name="Quandt C.A."/>
            <person name="Ciobanu D."/>
            <person name="Clum A."/>
            <person name="Salamov A."/>
            <person name="Andreopoulos B."/>
            <person name="Cheng J.F."/>
            <person name="Woyke T."/>
            <person name="Pelin A."/>
            <person name="Henrissat B."/>
            <person name="Reynolds N.K."/>
            <person name="Benny G.L."/>
            <person name="Smith M.E."/>
            <person name="James T.Y."/>
            <person name="Grigoriev I.V."/>
        </authorList>
    </citation>
    <scope>NUCLEOTIDE SEQUENCE [LARGE SCALE GENOMIC DNA]</scope>
</reference>
<feature type="compositionally biased region" description="Polar residues" evidence="1">
    <location>
        <begin position="143"/>
        <end position="157"/>
    </location>
</feature>
<evidence type="ECO:0000256" key="1">
    <source>
        <dbReference type="SAM" id="MobiDB-lite"/>
    </source>
</evidence>
<feature type="non-terminal residue" evidence="2">
    <location>
        <position position="1"/>
    </location>
</feature>
<accession>A0A4P9Y5Q5</accession>
<organism evidence="2 3">
    <name type="scientific">Piptocephalis cylindrospora</name>
    <dbReference type="NCBI Taxonomy" id="1907219"/>
    <lineage>
        <taxon>Eukaryota</taxon>
        <taxon>Fungi</taxon>
        <taxon>Fungi incertae sedis</taxon>
        <taxon>Zoopagomycota</taxon>
        <taxon>Zoopagomycotina</taxon>
        <taxon>Zoopagomycetes</taxon>
        <taxon>Zoopagales</taxon>
        <taxon>Piptocephalidaceae</taxon>
        <taxon>Piptocephalis</taxon>
    </lineage>
</organism>
<feature type="compositionally biased region" description="Polar residues" evidence="1">
    <location>
        <begin position="121"/>
        <end position="132"/>
    </location>
</feature>